<evidence type="ECO:0000256" key="3">
    <source>
        <dbReference type="PIRSR" id="PIRSR001235-1"/>
    </source>
</evidence>
<proteinExistence type="inferred from homology"/>
<dbReference type="Pfam" id="PF01546">
    <property type="entry name" value="Peptidase_M20"/>
    <property type="match status" value="1"/>
</dbReference>
<dbReference type="PANTHER" id="PTHR32494:SF5">
    <property type="entry name" value="ALLANTOATE AMIDOHYDROLASE"/>
    <property type="match status" value="1"/>
</dbReference>
<dbReference type="InterPro" id="IPR002933">
    <property type="entry name" value="Peptidase_M20"/>
</dbReference>
<feature type="binding site" evidence="3">
    <location>
        <position position="91"/>
    </location>
    <ligand>
        <name>Zn(2+)</name>
        <dbReference type="ChEBI" id="CHEBI:29105"/>
        <label>2</label>
    </ligand>
</feature>
<dbReference type="SUPFAM" id="SSF55031">
    <property type="entry name" value="Bacterial exopeptidase dimerisation domain"/>
    <property type="match status" value="1"/>
</dbReference>
<dbReference type="InterPro" id="IPR036264">
    <property type="entry name" value="Bact_exopeptidase_dim_dom"/>
</dbReference>
<evidence type="ECO:0000259" key="5">
    <source>
        <dbReference type="Pfam" id="PF07687"/>
    </source>
</evidence>
<dbReference type="PANTHER" id="PTHR32494">
    <property type="entry name" value="ALLANTOATE DEIMINASE-RELATED"/>
    <property type="match status" value="1"/>
</dbReference>
<organism evidence="6 7">
    <name type="scientific">Anaerofilum hominis</name>
    <dbReference type="NCBI Taxonomy" id="2763016"/>
    <lineage>
        <taxon>Bacteria</taxon>
        <taxon>Bacillati</taxon>
        <taxon>Bacillota</taxon>
        <taxon>Clostridia</taxon>
        <taxon>Eubacteriales</taxon>
        <taxon>Oscillospiraceae</taxon>
        <taxon>Anaerofilum</taxon>
    </lineage>
</organism>
<sequence length="413" mass="44293">MRTNLERIQRDVEALAAFNSTPGAGLTRFSFSEEHRKAQDYIVAEMEKAGLQVRVDACGTVIGRLEGEDPDAAVIMTGSHYDSVRNGGNFDGPAGVITGLETARVFQENKIRPRRPVEFIAMVEEEGARFGGGLFASRAMTGRLTAEELATFTDADGVTTGEAMRAFGLDPAAYKQAVRRRGEIKNFIELHIEQGPVLEAGGIQVGIVETIVGIKEVEVTITGRPDHAGTTPMEMRADAFLAASKTAIAANEAAVRVGEGTVATVGKVEVKPGSFNIVPGKVTFYIDIRSKKLACVDAVLDAVKEKLEELTAENEGLSYELRMMLATDPVDTDPHVCAALEQSARELGLSSKRMLSGAGHDAMVMADVTDIGLVFVPSRGGRSHCPEEWTDYDLLQNGIETVCATVEKLACDG</sequence>
<dbReference type="PIRSF" id="PIRSF001235">
    <property type="entry name" value="Amidase_carbamoylase"/>
    <property type="match status" value="1"/>
</dbReference>
<dbReference type="Proteomes" id="UP000659630">
    <property type="component" value="Unassembled WGS sequence"/>
</dbReference>
<dbReference type="SUPFAM" id="SSF53187">
    <property type="entry name" value="Zn-dependent exopeptidases"/>
    <property type="match status" value="1"/>
</dbReference>
<dbReference type="Pfam" id="PF07687">
    <property type="entry name" value="M20_dimer"/>
    <property type="match status" value="1"/>
</dbReference>
<dbReference type="EMBL" id="JACONZ010000002">
    <property type="protein sequence ID" value="MBC5581383.1"/>
    <property type="molecule type" value="Genomic_DNA"/>
</dbReference>
<dbReference type="Gene3D" id="3.40.630.10">
    <property type="entry name" value="Zn peptidases"/>
    <property type="match status" value="1"/>
</dbReference>
<feature type="binding site" evidence="3">
    <location>
        <position position="80"/>
    </location>
    <ligand>
        <name>Zn(2+)</name>
        <dbReference type="ChEBI" id="CHEBI:29105"/>
        <label>1</label>
    </ligand>
</feature>
<dbReference type="InterPro" id="IPR011650">
    <property type="entry name" value="Peptidase_M20_dimer"/>
</dbReference>
<dbReference type="CDD" id="cd03884">
    <property type="entry name" value="M20_bAS"/>
    <property type="match status" value="1"/>
</dbReference>
<comment type="cofactor">
    <cofactor evidence="3">
        <name>Zn(2+)</name>
        <dbReference type="ChEBI" id="CHEBI:29105"/>
    </cofactor>
    <text evidence="3">Binds 2 Zn(2+) ions per subunit.</text>
</comment>
<keyword evidence="2 6" id="KW-0378">Hydrolase</keyword>
<feature type="domain" description="Peptidase M20 dimerisation" evidence="5">
    <location>
        <begin position="213"/>
        <end position="313"/>
    </location>
</feature>
<dbReference type="Gene3D" id="3.30.70.360">
    <property type="match status" value="1"/>
</dbReference>
<feature type="binding site" evidence="3">
    <location>
        <position position="91"/>
    </location>
    <ligand>
        <name>Zn(2+)</name>
        <dbReference type="ChEBI" id="CHEBI:29105"/>
        <label>1</label>
    </ligand>
</feature>
<dbReference type="AlphaFoldDB" id="A0A923IAQ1"/>
<keyword evidence="7" id="KW-1185">Reference proteome</keyword>
<dbReference type="NCBIfam" id="NF006771">
    <property type="entry name" value="PRK09290.1-5"/>
    <property type="match status" value="1"/>
</dbReference>
<dbReference type="NCBIfam" id="TIGR01879">
    <property type="entry name" value="hydantase"/>
    <property type="match status" value="1"/>
</dbReference>
<reference evidence="6" key="1">
    <citation type="submission" date="2020-08" db="EMBL/GenBank/DDBJ databases">
        <title>Genome public.</title>
        <authorList>
            <person name="Liu C."/>
            <person name="Sun Q."/>
        </authorList>
    </citation>
    <scope>NUCLEOTIDE SEQUENCE</scope>
    <source>
        <strain evidence="6">BX8</strain>
    </source>
</reference>
<feature type="binding site" evidence="3">
    <location>
        <position position="191"/>
    </location>
    <ligand>
        <name>Zn(2+)</name>
        <dbReference type="ChEBI" id="CHEBI:29105"/>
        <label>1</label>
    </ligand>
</feature>
<evidence type="ECO:0000256" key="4">
    <source>
        <dbReference type="SAM" id="Coils"/>
    </source>
</evidence>
<evidence type="ECO:0000313" key="7">
    <source>
        <dbReference type="Proteomes" id="UP000659630"/>
    </source>
</evidence>
<evidence type="ECO:0000313" key="6">
    <source>
        <dbReference type="EMBL" id="MBC5581383.1"/>
    </source>
</evidence>
<dbReference type="GO" id="GO:0016813">
    <property type="term" value="F:hydrolase activity, acting on carbon-nitrogen (but not peptide) bonds, in linear amidines"/>
    <property type="evidence" value="ECO:0007669"/>
    <property type="project" value="InterPro"/>
</dbReference>
<evidence type="ECO:0000256" key="2">
    <source>
        <dbReference type="ARBA" id="ARBA00022801"/>
    </source>
</evidence>
<protein>
    <submittedName>
        <fullName evidence="6">Zn-dependent hydrolase</fullName>
    </submittedName>
</protein>
<comment type="caution">
    <text evidence="6">The sequence shown here is derived from an EMBL/GenBank/DDBJ whole genome shotgun (WGS) entry which is preliminary data.</text>
</comment>
<evidence type="ECO:0000256" key="1">
    <source>
        <dbReference type="ARBA" id="ARBA00006153"/>
    </source>
</evidence>
<dbReference type="InterPro" id="IPR010158">
    <property type="entry name" value="Amidase_Cbmase"/>
</dbReference>
<comment type="similarity">
    <text evidence="1">Belongs to the peptidase M20 family.</text>
</comment>
<keyword evidence="3" id="KW-0479">Metal-binding</keyword>
<feature type="binding site" evidence="3">
    <location>
        <position position="384"/>
    </location>
    <ligand>
        <name>Zn(2+)</name>
        <dbReference type="ChEBI" id="CHEBI:29105"/>
        <label>2</label>
    </ligand>
</feature>
<gene>
    <name evidence="6" type="ORF">H8S23_07655</name>
</gene>
<feature type="binding site" evidence="3">
    <location>
        <position position="126"/>
    </location>
    <ligand>
        <name>Zn(2+)</name>
        <dbReference type="ChEBI" id="CHEBI:29105"/>
        <label>2</label>
    </ligand>
</feature>
<keyword evidence="3" id="KW-0862">Zinc</keyword>
<accession>A0A923IAQ1</accession>
<feature type="coiled-coil region" evidence="4">
    <location>
        <begin position="293"/>
        <end position="320"/>
    </location>
</feature>
<dbReference type="GO" id="GO:0046872">
    <property type="term" value="F:metal ion binding"/>
    <property type="evidence" value="ECO:0007669"/>
    <property type="project" value="UniProtKB-KW"/>
</dbReference>
<name>A0A923IAQ1_9FIRM</name>
<keyword evidence="4" id="KW-0175">Coiled coil</keyword>